<dbReference type="PROSITE" id="PS50878">
    <property type="entry name" value="RT_POL"/>
    <property type="match status" value="1"/>
</dbReference>
<dbReference type="InterPro" id="IPR043502">
    <property type="entry name" value="DNA/RNA_pol_sf"/>
</dbReference>
<dbReference type="InterPro" id="IPR000477">
    <property type="entry name" value="RT_dom"/>
</dbReference>
<reference evidence="2 3" key="1">
    <citation type="journal article" date="2013" name="Genome Biol.">
        <title>The genome sequence of the most widely cultivated cacao type and its use to identify candidate genes regulating pod color.</title>
        <authorList>
            <person name="Motamayor J.C."/>
            <person name="Mockaitis K."/>
            <person name="Schmutz J."/>
            <person name="Haiminen N."/>
            <person name="Iii D.L."/>
            <person name="Cornejo O."/>
            <person name="Findley S.D."/>
            <person name="Zheng P."/>
            <person name="Utro F."/>
            <person name="Royaert S."/>
            <person name="Saski C."/>
            <person name="Jenkins J."/>
            <person name="Podicheti R."/>
            <person name="Zhao M."/>
            <person name="Scheffler B.E."/>
            <person name="Stack J.C."/>
            <person name="Feltus F.A."/>
            <person name="Mustiga G.M."/>
            <person name="Amores F."/>
            <person name="Phillips W."/>
            <person name="Marelli J.P."/>
            <person name="May G.D."/>
            <person name="Shapiro H."/>
            <person name="Ma J."/>
            <person name="Bustamante C.D."/>
            <person name="Schnell R.J."/>
            <person name="Main D."/>
            <person name="Gilbert D."/>
            <person name="Parida L."/>
            <person name="Kuhn D.N."/>
        </authorList>
    </citation>
    <scope>NUCLEOTIDE SEQUENCE [LARGE SCALE GENOMIC DNA]</scope>
    <source>
        <strain evidence="3">cv. Matina 1-6</strain>
    </source>
</reference>
<dbReference type="SUPFAM" id="SSF56672">
    <property type="entry name" value="DNA/RNA polymerases"/>
    <property type="match status" value="1"/>
</dbReference>
<dbReference type="eggNOG" id="KOG1075">
    <property type="taxonomic scope" value="Eukaryota"/>
</dbReference>
<dbReference type="PANTHER" id="PTHR36617:SF5">
    <property type="entry name" value="OS05G0421675 PROTEIN"/>
    <property type="match status" value="1"/>
</dbReference>
<dbReference type="PANTHER" id="PTHR36617">
    <property type="entry name" value="PROTEIN, PUTATIVE-RELATED"/>
    <property type="match status" value="1"/>
</dbReference>
<dbReference type="Gramene" id="EOY01222">
    <property type="protein sequence ID" value="EOY01222"/>
    <property type="gene ID" value="TCM_011168"/>
</dbReference>
<dbReference type="EMBL" id="CM001880">
    <property type="protein sequence ID" value="EOY01222.1"/>
    <property type="molecule type" value="Genomic_DNA"/>
</dbReference>
<protein>
    <recommendedName>
        <fullName evidence="1">Reverse transcriptase domain-containing protein</fullName>
    </recommendedName>
</protein>
<dbReference type="Proteomes" id="UP000026915">
    <property type="component" value="Chromosome 2"/>
</dbReference>
<keyword evidence="3" id="KW-1185">Reference proteome</keyword>
<dbReference type="InParanoid" id="A0A061EA37"/>
<proteinExistence type="predicted"/>
<gene>
    <name evidence="2" type="ORF">TCM_011168</name>
</gene>
<feature type="domain" description="Reverse transcriptase" evidence="1">
    <location>
        <begin position="1"/>
        <end position="134"/>
    </location>
</feature>
<accession>A0A061EA37</accession>
<evidence type="ECO:0000313" key="2">
    <source>
        <dbReference type="EMBL" id="EOY01222.1"/>
    </source>
</evidence>
<organism evidence="2 3">
    <name type="scientific">Theobroma cacao</name>
    <name type="common">Cacao</name>
    <name type="synonym">Cocoa</name>
    <dbReference type="NCBI Taxonomy" id="3641"/>
    <lineage>
        <taxon>Eukaryota</taxon>
        <taxon>Viridiplantae</taxon>
        <taxon>Streptophyta</taxon>
        <taxon>Embryophyta</taxon>
        <taxon>Tracheophyta</taxon>
        <taxon>Spermatophyta</taxon>
        <taxon>Magnoliopsida</taxon>
        <taxon>eudicotyledons</taxon>
        <taxon>Gunneridae</taxon>
        <taxon>Pentapetalae</taxon>
        <taxon>rosids</taxon>
        <taxon>malvids</taxon>
        <taxon>Malvales</taxon>
        <taxon>Malvaceae</taxon>
        <taxon>Byttnerioideae</taxon>
        <taxon>Theobroma</taxon>
    </lineage>
</organism>
<evidence type="ECO:0000313" key="3">
    <source>
        <dbReference type="Proteomes" id="UP000026915"/>
    </source>
</evidence>
<dbReference type="AlphaFoldDB" id="A0A061EA37"/>
<evidence type="ECO:0000259" key="1">
    <source>
        <dbReference type="PROSITE" id="PS50878"/>
    </source>
</evidence>
<name>A0A061EA37_THECC</name>
<dbReference type="HOGENOM" id="CLU_614533_0_0_1"/>
<dbReference type="OMA" id="NMERDEV"/>
<sequence>MSILVIGSLSKIFDMQRGLRQGCPMSPFLFNLVAEGFSCLMKEVERKGLFNGILVGRNGLSVSHLQFADDTMIFGYPDLEQIRNIKRVLRIFQLMSGLKINFAKSSLMEIDMEPDIIEEWAFLLDVHPYFGFALGDRGNIRFWIDEWFENGSLKKLFPRIYALVENKSGTVKEFGEWLNGIWEWKVKLRWNIFGWEQEQHNSFINTIRGIAPHKTKVQVWQFLHGKAAVKGCKSVTSLWYDWCKEWGLAWDMPARYKELVVMWNAIKMTSNCDRIWKTAMFTITWTVWLGKNDVHSASSILDIYRYLAADFNQQRDRDTRPQTIWEKPRAGVVKFNVDGVANGCPSKAVIVLKKRVIDWKIRHMLREGNREIDQLAKEGVGREVDLIEFYNPI</sequence>
<dbReference type="Pfam" id="PF00078">
    <property type="entry name" value="RVT_1"/>
    <property type="match status" value="1"/>
</dbReference>